<dbReference type="InterPro" id="IPR009050">
    <property type="entry name" value="Globin-like_sf"/>
</dbReference>
<gene>
    <name evidence="7" type="ORF">HNR42_001501</name>
</gene>
<accession>A0A841HYX4</accession>
<dbReference type="AlphaFoldDB" id="A0A841HYX4"/>
<dbReference type="EMBL" id="JACHHG010000005">
    <property type="protein sequence ID" value="MBB6098076.1"/>
    <property type="molecule type" value="Genomic_DNA"/>
</dbReference>
<dbReference type="PANTHER" id="PTHR43396">
    <property type="entry name" value="FLAVOHEMOPROTEIN"/>
    <property type="match status" value="1"/>
</dbReference>
<dbReference type="GO" id="GO:0046872">
    <property type="term" value="F:metal ion binding"/>
    <property type="evidence" value="ECO:0007669"/>
    <property type="project" value="UniProtKB-KW"/>
</dbReference>
<proteinExistence type="inferred from homology"/>
<dbReference type="PANTHER" id="PTHR43396:SF3">
    <property type="entry name" value="FLAVOHEMOPROTEIN"/>
    <property type="match status" value="1"/>
</dbReference>
<feature type="domain" description="Globin" evidence="6">
    <location>
        <begin position="1"/>
        <end position="134"/>
    </location>
</feature>
<dbReference type="Proteomes" id="UP000569951">
    <property type="component" value="Unassembled WGS sequence"/>
</dbReference>
<dbReference type="PRINTS" id="PR01907">
    <property type="entry name" value="WORMGLOBIN"/>
</dbReference>
<keyword evidence="5" id="KW-0813">Transport</keyword>
<comment type="similarity">
    <text evidence="5">Belongs to the globin family.</text>
</comment>
<dbReference type="InterPro" id="IPR000971">
    <property type="entry name" value="Globin"/>
</dbReference>
<dbReference type="GO" id="GO:0071500">
    <property type="term" value="P:cellular response to nitrosative stress"/>
    <property type="evidence" value="ECO:0007669"/>
    <property type="project" value="TreeGrafter"/>
</dbReference>
<dbReference type="GO" id="GO:0019825">
    <property type="term" value="F:oxygen binding"/>
    <property type="evidence" value="ECO:0007669"/>
    <property type="project" value="InterPro"/>
</dbReference>
<reference evidence="7 8" key="1">
    <citation type="submission" date="2020-08" db="EMBL/GenBank/DDBJ databases">
        <title>Genomic Encyclopedia of Type Strains, Phase IV (KMG-IV): sequencing the most valuable type-strain genomes for metagenomic binning, comparative biology and taxonomic classification.</title>
        <authorList>
            <person name="Goeker M."/>
        </authorList>
    </citation>
    <scope>NUCLEOTIDE SEQUENCE [LARGE SCALE GENOMIC DNA]</scope>
    <source>
        <strain evidence="7 8">DSM 21458</strain>
    </source>
</reference>
<comment type="caution">
    <text evidence="7">The sequence shown here is derived from an EMBL/GenBank/DDBJ whole genome shotgun (WGS) entry which is preliminary data.</text>
</comment>
<dbReference type="PROSITE" id="PS01033">
    <property type="entry name" value="GLOBIN"/>
    <property type="match status" value="1"/>
</dbReference>
<dbReference type="Gene3D" id="1.10.490.10">
    <property type="entry name" value="Globins"/>
    <property type="match status" value="1"/>
</dbReference>
<keyword evidence="4" id="KW-0408">Iron</keyword>
<evidence type="ECO:0000256" key="2">
    <source>
        <dbReference type="ARBA" id="ARBA00022621"/>
    </source>
</evidence>
<dbReference type="GO" id="GO:0005344">
    <property type="term" value="F:oxygen carrier activity"/>
    <property type="evidence" value="ECO:0007669"/>
    <property type="project" value="UniProtKB-KW"/>
</dbReference>
<name>A0A841HYX4_9DEIO</name>
<evidence type="ECO:0000256" key="5">
    <source>
        <dbReference type="RuleBase" id="RU000356"/>
    </source>
</evidence>
<dbReference type="GO" id="GO:0071949">
    <property type="term" value="F:FAD binding"/>
    <property type="evidence" value="ECO:0007669"/>
    <property type="project" value="TreeGrafter"/>
</dbReference>
<sequence length="144" mass="16169">MNDTQIRLVQRSFAQVQPIAADAARLFYRRLFELDPDLRPLFRHDLEAQGDKLMAMLGRVIGSLEQLEGLAGALRGLGERHTAYGVQPRHYRTVGEALLWTLEQGLGDAFTPEVAAAWRAAYRRISDLMTVQGTLEPVVPRGLR</sequence>
<organism evidence="7 8">
    <name type="scientific">Deinobacterium chartae</name>
    <dbReference type="NCBI Taxonomy" id="521158"/>
    <lineage>
        <taxon>Bacteria</taxon>
        <taxon>Thermotogati</taxon>
        <taxon>Deinococcota</taxon>
        <taxon>Deinococci</taxon>
        <taxon>Deinococcales</taxon>
        <taxon>Deinococcaceae</taxon>
        <taxon>Deinobacterium</taxon>
    </lineage>
</organism>
<keyword evidence="7" id="KW-0560">Oxidoreductase</keyword>
<dbReference type="GO" id="GO:0046210">
    <property type="term" value="P:nitric oxide catabolic process"/>
    <property type="evidence" value="ECO:0007669"/>
    <property type="project" value="TreeGrafter"/>
</dbReference>
<dbReference type="EC" id="1.14.12.17" evidence="7"/>
<evidence type="ECO:0000256" key="1">
    <source>
        <dbReference type="ARBA" id="ARBA00022617"/>
    </source>
</evidence>
<protein>
    <submittedName>
        <fullName evidence="7">Nitric oxide dioxygenase</fullName>
        <ecNumber evidence="7">1.14.12.17</ecNumber>
    </submittedName>
</protein>
<dbReference type="RefSeq" id="WP_183986159.1">
    <property type="nucleotide sequence ID" value="NZ_JACHHG010000005.1"/>
</dbReference>
<evidence type="ECO:0000313" key="7">
    <source>
        <dbReference type="EMBL" id="MBB6098076.1"/>
    </source>
</evidence>
<dbReference type="Pfam" id="PF00042">
    <property type="entry name" value="Globin"/>
    <property type="match status" value="1"/>
</dbReference>
<dbReference type="SUPFAM" id="SSF46458">
    <property type="entry name" value="Globin-like"/>
    <property type="match status" value="1"/>
</dbReference>
<dbReference type="InterPro" id="IPR012292">
    <property type="entry name" value="Globin/Proto"/>
</dbReference>
<evidence type="ECO:0000256" key="4">
    <source>
        <dbReference type="ARBA" id="ARBA00023004"/>
    </source>
</evidence>
<dbReference type="GO" id="GO:0008941">
    <property type="term" value="F:nitric oxide dioxygenase NAD(P)H activity"/>
    <property type="evidence" value="ECO:0007669"/>
    <property type="project" value="UniProtKB-EC"/>
</dbReference>
<evidence type="ECO:0000313" key="8">
    <source>
        <dbReference type="Proteomes" id="UP000569951"/>
    </source>
</evidence>
<keyword evidence="8" id="KW-1185">Reference proteome</keyword>
<evidence type="ECO:0000256" key="3">
    <source>
        <dbReference type="ARBA" id="ARBA00022723"/>
    </source>
</evidence>
<evidence type="ECO:0000259" key="6">
    <source>
        <dbReference type="PROSITE" id="PS01033"/>
    </source>
</evidence>
<keyword evidence="3" id="KW-0479">Metal-binding</keyword>
<dbReference type="CDD" id="cd12131">
    <property type="entry name" value="HGbI-like"/>
    <property type="match status" value="1"/>
</dbReference>
<keyword evidence="2 5" id="KW-0561">Oxygen transport</keyword>
<keyword evidence="7" id="KW-0223">Dioxygenase</keyword>
<keyword evidence="1 5" id="KW-0349">Heme</keyword>
<dbReference type="GO" id="GO:0020037">
    <property type="term" value="F:heme binding"/>
    <property type="evidence" value="ECO:0007669"/>
    <property type="project" value="InterPro"/>
</dbReference>